<dbReference type="InterPro" id="IPR011453">
    <property type="entry name" value="DUF1559"/>
</dbReference>
<dbReference type="Proteomes" id="UP000315750">
    <property type="component" value="Chromosome"/>
</dbReference>
<dbReference type="RefSeq" id="WP_145252311.1">
    <property type="nucleotide sequence ID" value="NZ_CP036278.1"/>
</dbReference>
<gene>
    <name evidence="3" type="ORF">Pan181_38240</name>
</gene>
<accession>A0A518ASB8</accession>
<protein>
    <submittedName>
        <fullName evidence="3">Putative major pilin subunit</fullName>
    </submittedName>
</protein>
<keyword evidence="1" id="KW-0472">Membrane</keyword>
<dbReference type="NCBIfam" id="TIGR02532">
    <property type="entry name" value="IV_pilin_GFxxxE"/>
    <property type="match status" value="1"/>
</dbReference>
<dbReference type="KEGG" id="amuc:Pan181_38240"/>
<name>A0A518ASB8_9BACT</name>
<dbReference type="SUPFAM" id="SSF54523">
    <property type="entry name" value="Pili subunits"/>
    <property type="match status" value="1"/>
</dbReference>
<evidence type="ECO:0000256" key="1">
    <source>
        <dbReference type="SAM" id="Phobius"/>
    </source>
</evidence>
<dbReference type="InterPro" id="IPR012902">
    <property type="entry name" value="N_methyl_site"/>
</dbReference>
<proteinExistence type="predicted"/>
<dbReference type="InterPro" id="IPR045584">
    <property type="entry name" value="Pilin-like"/>
</dbReference>
<dbReference type="PANTHER" id="PTHR30093">
    <property type="entry name" value="GENERAL SECRETION PATHWAY PROTEIN G"/>
    <property type="match status" value="1"/>
</dbReference>
<dbReference type="Pfam" id="PF07596">
    <property type="entry name" value="SBP_bac_10"/>
    <property type="match status" value="1"/>
</dbReference>
<dbReference type="InterPro" id="IPR027558">
    <property type="entry name" value="Pre_pil_HX9DG_C"/>
</dbReference>
<feature type="domain" description="DUF1559" evidence="2">
    <location>
        <begin position="40"/>
        <end position="348"/>
    </location>
</feature>
<keyword evidence="4" id="KW-1185">Reference proteome</keyword>
<dbReference type="NCBIfam" id="TIGR04294">
    <property type="entry name" value="pre_pil_HX9DG"/>
    <property type="match status" value="1"/>
</dbReference>
<dbReference type="OrthoDB" id="263714at2"/>
<reference evidence="3 4" key="1">
    <citation type="submission" date="2019-02" db="EMBL/GenBank/DDBJ databases">
        <title>Deep-cultivation of Planctomycetes and their phenomic and genomic characterization uncovers novel biology.</title>
        <authorList>
            <person name="Wiegand S."/>
            <person name="Jogler M."/>
            <person name="Boedeker C."/>
            <person name="Pinto D."/>
            <person name="Vollmers J."/>
            <person name="Rivas-Marin E."/>
            <person name="Kohn T."/>
            <person name="Peeters S.H."/>
            <person name="Heuer A."/>
            <person name="Rast P."/>
            <person name="Oberbeckmann S."/>
            <person name="Bunk B."/>
            <person name="Jeske O."/>
            <person name="Meyerdierks A."/>
            <person name="Storesund J.E."/>
            <person name="Kallscheuer N."/>
            <person name="Luecker S."/>
            <person name="Lage O.M."/>
            <person name="Pohl T."/>
            <person name="Merkel B.J."/>
            <person name="Hornburger P."/>
            <person name="Mueller R.-W."/>
            <person name="Bruemmer F."/>
            <person name="Labrenz M."/>
            <person name="Spormann A.M."/>
            <person name="Op den Camp H."/>
            <person name="Overmann J."/>
            <person name="Amann R."/>
            <person name="Jetten M.S.M."/>
            <person name="Mascher T."/>
            <person name="Medema M.H."/>
            <person name="Devos D.P."/>
            <person name="Kaster A.-K."/>
            <person name="Ovreas L."/>
            <person name="Rohde M."/>
            <person name="Galperin M.Y."/>
            <person name="Jogler C."/>
        </authorList>
    </citation>
    <scope>NUCLEOTIDE SEQUENCE [LARGE SCALE GENOMIC DNA]</scope>
    <source>
        <strain evidence="3 4">Pan181</strain>
    </source>
</reference>
<evidence type="ECO:0000313" key="4">
    <source>
        <dbReference type="Proteomes" id="UP000315750"/>
    </source>
</evidence>
<sequence>MYPQKVSLAHRGVKGFTLVELLVVIAIIGILVALLLPAVQSAREAARRAACTNNMKQLALANLNYESANRRLPYGRKYDLWDAYTWTALVLPQIEQQQVFDNFWTLPETPIRTSGVANYTPLADDPRIRSSREAIIDGFYCPSDDTPQPNEIGTPAYGFYRGNYRGCTGNGDMYGDRLTEAEFRVFRLSDGTDTSPFGPGVFSVKSESGVDRTPGDMTFTNRTFECRLAQIVDGTSQTVMLSEGIVPTIPEWGGALGETVYGNMGGALFSTATPPNSSMQDRIHGPCPADQGDNDYPAPCYPRTVGLHPGSLKPAGARGFAAARSYHPGGVVAAMADGSVKFVQDDVDWIIWRAAGTRDQGEVNGSL</sequence>
<evidence type="ECO:0000259" key="2">
    <source>
        <dbReference type="Pfam" id="PF07596"/>
    </source>
</evidence>
<keyword evidence="1" id="KW-0812">Transmembrane</keyword>
<feature type="transmembrane region" description="Helical" evidence="1">
    <location>
        <begin position="21"/>
        <end position="39"/>
    </location>
</feature>
<dbReference type="EMBL" id="CP036278">
    <property type="protein sequence ID" value="QDU57606.1"/>
    <property type="molecule type" value="Genomic_DNA"/>
</dbReference>
<organism evidence="3 4">
    <name type="scientific">Aeoliella mucimassa</name>
    <dbReference type="NCBI Taxonomy" id="2527972"/>
    <lineage>
        <taxon>Bacteria</taxon>
        <taxon>Pseudomonadati</taxon>
        <taxon>Planctomycetota</taxon>
        <taxon>Planctomycetia</taxon>
        <taxon>Pirellulales</taxon>
        <taxon>Lacipirellulaceae</taxon>
        <taxon>Aeoliella</taxon>
    </lineage>
</organism>
<evidence type="ECO:0000313" key="3">
    <source>
        <dbReference type="EMBL" id="QDU57606.1"/>
    </source>
</evidence>
<keyword evidence="1" id="KW-1133">Transmembrane helix</keyword>
<dbReference type="AlphaFoldDB" id="A0A518ASB8"/>
<dbReference type="Gene3D" id="3.30.700.10">
    <property type="entry name" value="Glycoprotein, Type 4 Pilin"/>
    <property type="match status" value="1"/>
</dbReference>
<dbReference type="PANTHER" id="PTHR30093:SF2">
    <property type="entry name" value="TYPE II SECRETION SYSTEM PROTEIN H"/>
    <property type="match status" value="1"/>
</dbReference>
<dbReference type="PROSITE" id="PS00409">
    <property type="entry name" value="PROKAR_NTER_METHYL"/>
    <property type="match status" value="1"/>
</dbReference>
<dbReference type="Pfam" id="PF07963">
    <property type="entry name" value="N_methyl"/>
    <property type="match status" value="1"/>
</dbReference>